<dbReference type="Proteomes" id="UP001623660">
    <property type="component" value="Unassembled WGS sequence"/>
</dbReference>
<protein>
    <recommendedName>
        <fullName evidence="5">Lipoprotein</fullName>
    </recommendedName>
</protein>
<gene>
    <name evidence="3" type="ORF">ACJDU8_01810</name>
</gene>
<accession>A0ABW8SGG8</accession>
<name>A0ABW8SGG8_9CLOT</name>
<sequence>MKKVFFTFIVLTISIFFVACSAKTSNNTSNVSKPNTTKSNAARNTTNTKITYTKELSYIPAYNSDMKAVSTAPPNSSGLTTANYTIKNSTNTEVLQNYENIFKQDGWTITQDQKKSNSLMGFVSKKDTHQATVVILQNNKDVAIVIKSK</sequence>
<comment type="caution">
    <text evidence="3">The sequence shown here is derived from an EMBL/GenBank/DDBJ whole genome shotgun (WGS) entry which is preliminary data.</text>
</comment>
<evidence type="ECO:0000256" key="1">
    <source>
        <dbReference type="SAM" id="MobiDB-lite"/>
    </source>
</evidence>
<evidence type="ECO:0000256" key="2">
    <source>
        <dbReference type="SAM" id="SignalP"/>
    </source>
</evidence>
<feature type="chain" id="PRO_5045970649" description="Lipoprotein" evidence="2">
    <location>
        <begin position="23"/>
        <end position="149"/>
    </location>
</feature>
<reference evidence="3 4" key="1">
    <citation type="submission" date="2024-11" db="EMBL/GenBank/DDBJ databases">
        <authorList>
            <person name="Heng Y.C."/>
            <person name="Lim A.C.H."/>
            <person name="Lee J.K.Y."/>
            <person name="Kittelmann S."/>
        </authorList>
    </citation>
    <scope>NUCLEOTIDE SEQUENCE [LARGE SCALE GENOMIC DNA]</scope>
    <source>
        <strain evidence="3 4">WILCCON 0269</strain>
    </source>
</reference>
<proteinExistence type="predicted"/>
<feature type="region of interest" description="Disordered" evidence="1">
    <location>
        <begin position="25"/>
        <end position="46"/>
    </location>
</feature>
<dbReference type="PROSITE" id="PS51257">
    <property type="entry name" value="PROKAR_LIPOPROTEIN"/>
    <property type="match status" value="1"/>
</dbReference>
<evidence type="ECO:0008006" key="5">
    <source>
        <dbReference type="Google" id="ProtNLM"/>
    </source>
</evidence>
<dbReference type="RefSeq" id="WP_406790435.1">
    <property type="nucleotide sequence ID" value="NZ_JBJHZX010000002.1"/>
</dbReference>
<evidence type="ECO:0000313" key="4">
    <source>
        <dbReference type="Proteomes" id="UP001623660"/>
    </source>
</evidence>
<keyword evidence="2" id="KW-0732">Signal</keyword>
<organism evidence="3 4">
    <name type="scientific">Candidatus Clostridium eludens</name>
    <dbReference type="NCBI Taxonomy" id="3381663"/>
    <lineage>
        <taxon>Bacteria</taxon>
        <taxon>Bacillati</taxon>
        <taxon>Bacillota</taxon>
        <taxon>Clostridia</taxon>
        <taxon>Eubacteriales</taxon>
        <taxon>Clostridiaceae</taxon>
        <taxon>Clostridium</taxon>
    </lineage>
</organism>
<feature type="signal peptide" evidence="2">
    <location>
        <begin position="1"/>
        <end position="22"/>
    </location>
</feature>
<dbReference type="EMBL" id="JBJHZX010000002">
    <property type="protein sequence ID" value="MFL0194316.1"/>
    <property type="molecule type" value="Genomic_DNA"/>
</dbReference>
<evidence type="ECO:0000313" key="3">
    <source>
        <dbReference type="EMBL" id="MFL0194316.1"/>
    </source>
</evidence>
<keyword evidence="4" id="KW-1185">Reference proteome</keyword>